<gene>
    <name evidence="1" type="ORF">AGR7A_Lc10269</name>
</gene>
<proteinExistence type="predicted"/>
<dbReference type="AlphaFoldDB" id="A0A1S7TSJ0"/>
<sequence length="66" mass="7644">MELVCRWQRPTDGRLMGRPTHVYTIGYVAVLNGRPAKIISGVAYAGWIRRYRHKETPSRSVISCRR</sequence>
<name>A0A1S7TSJ0_9HYPH</name>
<comment type="caution">
    <text evidence="1">The sequence shown here is derived from an EMBL/GenBank/DDBJ whole genome shotgun (WGS) entry which is preliminary data.</text>
</comment>
<dbReference type="EMBL" id="FCNP01000030">
    <property type="protein sequence ID" value="CVI57574.1"/>
    <property type="molecule type" value="Genomic_DNA"/>
</dbReference>
<keyword evidence="2" id="KW-1185">Reference proteome</keyword>
<evidence type="ECO:0000313" key="2">
    <source>
        <dbReference type="Proteomes" id="UP000192140"/>
    </source>
</evidence>
<protein>
    <submittedName>
        <fullName evidence="1">Uncharacterized protein</fullName>
    </submittedName>
</protein>
<evidence type="ECO:0000313" key="1">
    <source>
        <dbReference type="EMBL" id="CVI57574.1"/>
    </source>
</evidence>
<accession>A0A1S7TSJ0</accession>
<organism evidence="1 2">
    <name type="scientific">Agrobacterium deltaense NCPPB 1641</name>
    <dbReference type="NCBI Taxonomy" id="1183425"/>
    <lineage>
        <taxon>Bacteria</taxon>
        <taxon>Pseudomonadati</taxon>
        <taxon>Pseudomonadota</taxon>
        <taxon>Alphaproteobacteria</taxon>
        <taxon>Hyphomicrobiales</taxon>
        <taxon>Rhizobiaceae</taxon>
        <taxon>Rhizobium/Agrobacterium group</taxon>
        <taxon>Agrobacterium</taxon>
    </lineage>
</organism>
<dbReference type="Proteomes" id="UP000192140">
    <property type="component" value="Unassembled WGS sequence"/>
</dbReference>
<reference evidence="1" key="1">
    <citation type="submission" date="2016-01" db="EMBL/GenBank/DDBJ databases">
        <authorList>
            <person name="Regsiter A."/>
            <person name="william w."/>
        </authorList>
    </citation>
    <scope>NUCLEOTIDE SEQUENCE</scope>
    <source>
        <strain evidence="1">NCPPB 1641</strain>
    </source>
</reference>